<dbReference type="AlphaFoldDB" id="A0A1U7NZQ2"/>
<dbReference type="EMBL" id="MSTI01000068">
    <property type="protein sequence ID" value="OLV18401.1"/>
    <property type="molecule type" value="Genomic_DNA"/>
</dbReference>
<dbReference type="OrthoDB" id="9808310at2"/>
<dbReference type="NCBIfam" id="TIGR01926">
    <property type="entry name" value="peroxid_rel"/>
    <property type="match status" value="1"/>
</dbReference>
<reference evidence="2 3" key="1">
    <citation type="submission" date="2017-01" db="EMBL/GenBank/DDBJ databases">
        <title>Genome Analysis of Deinococcus marmoris KOPRI26562.</title>
        <authorList>
            <person name="Kim J.H."/>
            <person name="Oh H.-M."/>
        </authorList>
    </citation>
    <scope>NUCLEOTIDE SEQUENCE [LARGE SCALE GENOMIC DNA]</scope>
    <source>
        <strain evidence="2 3">KOPRI26562</strain>
    </source>
</reference>
<comment type="caution">
    <text evidence="2">The sequence shown here is derived from an EMBL/GenBank/DDBJ whole genome shotgun (WGS) entry which is preliminary data.</text>
</comment>
<organism evidence="2 3">
    <name type="scientific">Deinococcus marmoris</name>
    <dbReference type="NCBI Taxonomy" id="249408"/>
    <lineage>
        <taxon>Bacteria</taxon>
        <taxon>Thermotogati</taxon>
        <taxon>Deinococcota</taxon>
        <taxon>Deinococci</taxon>
        <taxon>Deinococcales</taxon>
        <taxon>Deinococcaceae</taxon>
        <taxon>Deinococcus</taxon>
    </lineage>
</organism>
<keyword evidence="2" id="KW-0575">Peroxidase</keyword>
<dbReference type="InterPro" id="IPR010195">
    <property type="entry name" value="Uncharacterised_peroxidase-rel"/>
</dbReference>
<proteinExistence type="predicted"/>
<dbReference type="STRING" id="249408.BOO71_0006298"/>
<sequence length="202" mass="22020">MPWIETVPYADATGRLKTLYDRVKGPGNAVDNIMAMHSLRPHSMEGHMALYKAALHHSGNTLPKWLLETLGVWVSALNACDYCVEHHFAGLRRLLKDDARADAIRRAIEARDPDAAPLTDAQKQAMRYAEKLTVNPSTVAESDVAALRSAGFTDGEILEINQVTAYFAYANRTVLGLGCSIDGDVLGLSPGDSDDTGNWNHS</sequence>
<keyword evidence="2" id="KW-0560">Oxidoreductase</keyword>
<accession>A0A1U7NZQ2</accession>
<dbReference type="RefSeq" id="WP_075832167.1">
    <property type="nucleotide sequence ID" value="NZ_MSTI01000068.1"/>
</dbReference>
<evidence type="ECO:0000313" key="2">
    <source>
        <dbReference type="EMBL" id="OLV18401.1"/>
    </source>
</evidence>
<dbReference type="Proteomes" id="UP000186607">
    <property type="component" value="Unassembled WGS sequence"/>
</dbReference>
<name>A0A1U7NZQ2_9DEIO</name>
<evidence type="ECO:0000259" key="1">
    <source>
        <dbReference type="Pfam" id="PF02627"/>
    </source>
</evidence>
<gene>
    <name evidence="2" type="ORF">BOO71_0006298</name>
</gene>
<dbReference type="SUPFAM" id="SSF69118">
    <property type="entry name" value="AhpD-like"/>
    <property type="match status" value="1"/>
</dbReference>
<evidence type="ECO:0000313" key="3">
    <source>
        <dbReference type="Proteomes" id="UP000186607"/>
    </source>
</evidence>
<keyword evidence="3" id="KW-1185">Reference proteome</keyword>
<dbReference type="PANTHER" id="PTHR35446">
    <property type="entry name" value="SI:CH211-175M2.5"/>
    <property type="match status" value="1"/>
</dbReference>
<protein>
    <submittedName>
        <fullName evidence="2">Alkylhydroperoxidase AhpD family core domain protein</fullName>
    </submittedName>
</protein>
<dbReference type="InterPro" id="IPR003779">
    <property type="entry name" value="CMD-like"/>
</dbReference>
<dbReference type="eggNOG" id="COG2128">
    <property type="taxonomic scope" value="Bacteria"/>
</dbReference>
<dbReference type="Gene3D" id="1.20.1290.10">
    <property type="entry name" value="AhpD-like"/>
    <property type="match status" value="1"/>
</dbReference>
<dbReference type="PANTHER" id="PTHR35446:SF2">
    <property type="entry name" value="CARBOXYMUCONOLACTONE DECARBOXYLASE-LIKE DOMAIN-CONTAINING PROTEIN"/>
    <property type="match status" value="1"/>
</dbReference>
<dbReference type="Pfam" id="PF02627">
    <property type="entry name" value="CMD"/>
    <property type="match status" value="1"/>
</dbReference>
<feature type="domain" description="Carboxymuconolactone decarboxylase-like" evidence="1">
    <location>
        <begin position="42"/>
        <end position="115"/>
    </location>
</feature>
<dbReference type="GO" id="GO:0051920">
    <property type="term" value="F:peroxiredoxin activity"/>
    <property type="evidence" value="ECO:0007669"/>
    <property type="project" value="InterPro"/>
</dbReference>
<dbReference type="InterPro" id="IPR029032">
    <property type="entry name" value="AhpD-like"/>
</dbReference>